<keyword evidence="2" id="KW-1185">Reference proteome</keyword>
<accession>A0A1R4GLQ6</accession>
<dbReference type="EMBL" id="FUHU01000046">
    <property type="protein sequence ID" value="SJM68862.1"/>
    <property type="molecule type" value="Genomic_DNA"/>
</dbReference>
<protein>
    <recommendedName>
        <fullName evidence="3">DUF559 domain-containing protein</fullName>
    </recommendedName>
</protein>
<gene>
    <name evidence="1" type="ORF">CZ674_12845</name>
</gene>
<name>A0A1R4GLQ6_9MICO</name>
<sequence length="320" mass="35507">MLQSAHMEPHYEAWMPPKVIGGSARISDAQDAGIGKFKMSTGKLERPFHGVRSLTRATTAHERALQYRSKLKREQWFGGITAMRLWGLPLPRPWRLDELTRLVVPSGAYRPRSRGVQASSLIPSRLAVTVLDDLPLLRPVQAVLHAADELSNEDLLAAFDAMITSSKVYPGRHQQLEVWSAGGIGAEISAWGGGSAARRAEAALGLARPDVDSQQETRLRHVLVEGGLPEPVLQHIVTLPGGTRVLDVAWPQYGVGGEYEGDHHRSDSVQWHSDISRERSLTLAGWTMLRVTKRDLRPEHRGALQREFWRALSRGGWTPS</sequence>
<organism evidence="1 2">
    <name type="scientific">Agrococcus casei LMG 22410</name>
    <dbReference type="NCBI Taxonomy" id="1255656"/>
    <lineage>
        <taxon>Bacteria</taxon>
        <taxon>Bacillati</taxon>
        <taxon>Actinomycetota</taxon>
        <taxon>Actinomycetes</taxon>
        <taxon>Micrococcales</taxon>
        <taxon>Microbacteriaceae</taxon>
        <taxon>Agrococcus</taxon>
    </lineage>
</organism>
<evidence type="ECO:0000313" key="1">
    <source>
        <dbReference type="EMBL" id="SJM68862.1"/>
    </source>
</evidence>
<proteinExistence type="predicted"/>
<reference evidence="1 2" key="1">
    <citation type="submission" date="2017-02" db="EMBL/GenBank/DDBJ databases">
        <authorList>
            <person name="Peterson S.W."/>
        </authorList>
    </citation>
    <scope>NUCLEOTIDE SEQUENCE [LARGE SCALE GENOMIC DNA]</scope>
    <source>
        <strain evidence="1 2">LMG 22410</strain>
    </source>
</reference>
<dbReference type="Proteomes" id="UP000195787">
    <property type="component" value="Unassembled WGS sequence"/>
</dbReference>
<evidence type="ECO:0000313" key="2">
    <source>
        <dbReference type="Proteomes" id="UP000195787"/>
    </source>
</evidence>
<evidence type="ECO:0008006" key="3">
    <source>
        <dbReference type="Google" id="ProtNLM"/>
    </source>
</evidence>
<dbReference type="AlphaFoldDB" id="A0A1R4GLQ6"/>